<sequence>MINRPNCNRCDNRNCRGPHSPSGCTRFQKPYDKFPLWELAIVHANSLNKALAQFPELRLSIYMKENK</sequence>
<name>A0A6M3LLF7_9ZZZZ</name>
<organism evidence="1">
    <name type="scientific">viral metagenome</name>
    <dbReference type="NCBI Taxonomy" id="1070528"/>
    <lineage>
        <taxon>unclassified sequences</taxon>
        <taxon>metagenomes</taxon>
        <taxon>organismal metagenomes</taxon>
    </lineage>
</organism>
<gene>
    <name evidence="1" type="ORF">MM415B04917_0008</name>
</gene>
<evidence type="ECO:0000313" key="1">
    <source>
        <dbReference type="EMBL" id="QJA96146.1"/>
    </source>
</evidence>
<proteinExistence type="predicted"/>
<protein>
    <submittedName>
        <fullName evidence="1">Uncharacterized protein</fullName>
    </submittedName>
</protein>
<reference evidence="1" key="1">
    <citation type="submission" date="2020-03" db="EMBL/GenBank/DDBJ databases">
        <title>The deep terrestrial virosphere.</title>
        <authorList>
            <person name="Holmfeldt K."/>
            <person name="Nilsson E."/>
            <person name="Simone D."/>
            <person name="Lopez-Fernandez M."/>
            <person name="Wu X."/>
            <person name="de Brujin I."/>
            <person name="Lundin D."/>
            <person name="Andersson A."/>
            <person name="Bertilsson S."/>
            <person name="Dopson M."/>
        </authorList>
    </citation>
    <scope>NUCLEOTIDE SEQUENCE</scope>
    <source>
        <strain evidence="1">MM415B04917</strain>
    </source>
</reference>
<dbReference type="EMBL" id="MT143374">
    <property type="protein sequence ID" value="QJA96146.1"/>
    <property type="molecule type" value="Genomic_DNA"/>
</dbReference>
<dbReference type="AlphaFoldDB" id="A0A6M3LLF7"/>
<accession>A0A6M3LLF7</accession>